<dbReference type="PROSITE" id="PS51257">
    <property type="entry name" value="PROKAR_LIPOPROTEIN"/>
    <property type="match status" value="1"/>
</dbReference>
<reference evidence="1" key="1">
    <citation type="submission" date="2019-08" db="EMBL/GenBank/DDBJ databases">
        <authorList>
            <person name="Kucharzyk K."/>
            <person name="Murdoch R.W."/>
            <person name="Higgins S."/>
            <person name="Loffler F."/>
        </authorList>
    </citation>
    <scope>NUCLEOTIDE SEQUENCE</scope>
</reference>
<gene>
    <name evidence="1" type="ORF">SDC9_108217</name>
</gene>
<evidence type="ECO:0000313" key="1">
    <source>
        <dbReference type="EMBL" id="MPM61359.1"/>
    </source>
</evidence>
<dbReference type="AlphaFoldDB" id="A0A645B7B3"/>
<protein>
    <submittedName>
        <fullName evidence="1">Uncharacterized protein</fullName>
    </submittedName>
</protein>
<comment type="caution">
    <text evidence="1">The sequence shown here is derived from an EMBL/GenBank/DDBJ whole genome shotgun (WGS) entry which is preliminary data.</text>
</comment>
<name>A0A645B7B3_9ZZZZ</name>
<organism evidence="1">
    <name type="scientific">bioreactor metagenome</name>
    <dbReference type="NCBI Taxonomy" id="1076179"/>
    <lineage>
        <taxon>unclassified sequences</taxon>
        <taxon>metagenomes</taxon>
        <taxon>ecological metagenomes</taxon>
    </lineage>
</organism>
<proteinExistence type="predicted"/>
<sequence>MRNILIIVSMGFGFLFFSCKDNQKMEIAGIVTEWQDREIIFPQDIVFTRYGKDTLSYQIPSSDYKILLYVDSIGCTACKLQLHKWREFI</sequence>
<accession>A0A645B7B3</accession>
<dbReference type="EMBL" id="VSSQ01018298">
    <property type="protein sequence ID" value="MPM61359.1"/>
    <property type="molecule type" value="Genomic_DNA"/>
</dbReference>